<sequence length="57" mass="5990">MGTHGCKAMPAVNRIPNLFERPSHAATRAPLSHGVTDGLPDAEVLAVLDAVSPRSRT</sequence>
<accession>A0ABP9BTG6</accession>
<proteinExistence type="predicted"/>
<name>A0ABP9BTG6_9ACTN</name>
<comment type="caution">
    <text evidence="1">The sequence shown here is derived from an EMBL/GenBank/DDBJ whole genome shotgun (WGS) entry which is preliminary data.</text>
</comment>
<reference evidence="2" key="1">
    <citation type="journal article" date="2019" name="Int. J. Syst. Evol. Microbiol.">
        <title>The Global Catalogue of Microorganisms (GCM) 10K type strain sequencing project: providing services to taxonomists for standard genome sequencing and annotation.</title>
        <authorList>
            <consortium name="The Broad Institute Genomics Platform"/>
            <consortium name="The Broad Institute Genome Sequencing Center for Infectious Disease"/>
            <person name="Wu L."/>
            <person name="Ma J."/>
        </authorList>
    </citation>
    <scope>NUCLEOTIDE SEQUENCE [LARGE SCALE GENOMIC DNA]</scope>
    <source>
        <strain evidence="2">JCM 18081</strain>
    </source>
</reference>
<dbReference type="Proteomes" id="UP001501265">
    <property type="component" value="Unassembled WGS sequence"/>
</dbReference>
<evidence type="ECO:0000313" key="1">
    <source>
        <dbReference type="EMBL" id="GAA4800270.1"/>
    </source>
</evidence>
<organism evidence="1 2">
    <name type="scientific">Streptomyces ziwulingensis</name>
    <dbReference type="NCBI Taxonomy" id="1045501"/>
    <lineage>
        <taxon>Bacteria</taxon>
        <taxon>Bacillati</taxon>
        <taxon>Actinomycetota</taxon>
        <taxon>Actinomycetes</taxon>
        <taxon>Kitasatosporales</taxon>
        <taxon>Streptomycetaceae</taxon>
        <taxon>Streptomyces</taxon>
    </lineage>
</organism>
<gene>
    <name evidence="1" type="ORF">GCM10023220_30830</name>
</gene>
<keyword evidence="2" id="KW-1185">Reference proteome</keyword>
<protein>
    <submittedName>
        <fullName evidence="1">Uncharacterized protein</fullName>
    </submittedName>
</protein>
<dbReference type="EMBL" id="BAABIG010000025">
    <property type="protein sequence ID" value="GAA4800270.1"/>
    <property type="molecule type" value="Genomic_DNA"/>
</dbReference>
<evidence type="ECO:0000313" key="2">
    <source>
        <dbReference type="Proteomes" id="UP001501265"/>
    </source>
</evidence>